<dbReference type="OrthoDB" id="5297170at2"/>
<name>X5MDU0_9HYPH</name>
<dbReference type="AlphaFoldDB" id="X5MDU0"/>
<reference evidence="2 3" key="1">
    <citation type="journal article" date="2014" name="Front. Genet.">
        <title>Genome and metabolic network of "Candidatus Phaeomarinobacter ectocarpi" Ec32, a new candidate genus of Alphaproteobacteria frequently associated with brown algae.</title>
        <authorList>
            <person name="Dittami S.M."/>
            <person name="Barbeyron T."/>
            <person name="Boyen C."/>
            <person name="Cambefort J."/>
            <person name="Collet G."/>
            <person name="Delage L."/>
            <person name="Gobet A."/>
            <person name="Groisillier A."/>
            <person name="Leblanc C."/>
            <person name="Michel G."/>
            <person name="Scornet D."/>
            <person name="Siegel A."/>
            <person name="Tapia J.E."/>
            <person name="Tonon T."/>
        </authorList>
    </citation>
    <scope>NUCLEOTIDE SEQUENCE [LARGE SCALE GENOMIC DNA]</scope>
    <source>
        <strain evidence="2 3">Ec32</strain>
    </source>
</reference>
<evidence type="ECO:0000313" key="3">
    <source>
        <dbReference type="Proteomes" id="UP000032160"/>
    </source>
</evidence>
<evidence type="ECO:0000259" key="1">
    <source>
        <dbReference type="Pfam" id="PF09413"/>
    </source>
</evidence>
<organism evidence="2 3">
    <name type="scientific">Candidatus Phaeomarinibacter ectocarpi</name>
    <dbReference type="NCBI Taxonomy" id="1458461"/>
    <lineage>
        <taxon>Bacteria</taxon>
        <taxon>Pseudomonadati</taxon>
        <taxon>Pseudomonadota</taxon>
        <taxon>Alphaproteobacteria</taxon>
        <taxon>Hyphomicrobiales</taxon>
        <taxon>Parvibaculaceae</taxon>
        <taxon>Candidatus Phaeomarinibacter</taxon>
    </lineage>
</organism>
<protein>
    <recommendedName>
        <fullName evidence="1">DUF2007 domain-containing protein</fullName>
    </recommendedName>
</protein>
<feature type="domain" description="DUF2007" evidence="1">
    <location>
        <begin position="1"/>
        <end position="65"/>
    </location>
</feature>
<dbReference type="Pfam" id="PF09413">
    <property type="entry name" value="DUF2007"/>
    <property type="match status" value="1"/>
</dbReference>
<dbReference type="STRING" id="1458461.BN1012_Phect2264"/>
<accession>X5MDU0</accession>
<dbReference type="RefSeq" id="WP_043948512.1">
    <property type="nucleotide sequence ID" value="NZ_HG966617.1"/>
</dbReference>
<dbReference type="InterPro" id="IPR018551">
    <property type="entry name" value="DUF2007"/>
</dbReference>
<dbReference type="PATRIC" id="fig|1458461.3.peg.2269"/>
<dbReference type="EMBL" id="HG966617">
    <property type="protein sequence ID" value="CDO60477.1"/>
    <property type="molecule type" value="Genomic_DNA"/>
</dbReference>
<sequence>MIELLRTNDPVLVSFAEALMRDAGLRFSVLDVHMSIIEGSLGILPRRLAVHEDDVAAARSLLVDAGIDVPPVGESRW</sequence>
<proteinExistence type="predicted"/>
<dbReference type="Gene3D" id="3.30.70.790">
    <property type="entry name" value="UreE, C-terminal domain"/>
    <property type="match status" value="1"/>
</dbReference>
<dbReference type="Proteomes" id="UP000032160">
    <property type="component" value="Chromosome I"/>
</dbReference>
<dbReference type="InterPro" id="IPR011322">
    <property type="entry name" value="N-reg_PII-like_a/b"/>
</dbReference>
<gene>
    <name evidence="2" type="ORF">BN1012_Phect2264</name>
</gene>
<evidence type="ECO:0000313" key="2">
    <source>
        <dbReference type="EMBL" id="CDO60477.1"/>
    </source>
</evidence>
<keyword evidence="3" id="KW-1185">Reference proteome</keyword>
<dbReference type="SUPFAM" id="SSF54913">
    <property type="entry name" value="GlnB-like"/>
    <property type="match status" value="1"/>
</dbReference>
<dbReference type="HOGENOM" id="CLU_171578_0_1_5"/>
<dbReference type="KEGG" id="pect:BN1012_Phect2264"/>